<dbReference type="Gene3D" id="3.40.640.10">
    <property type="entry name" value="Type I PLP-dependent aspartate aminotransferase-like (Major domain)"/>
    <property type="match status" value="1"/>
</dbReference>
<evidence type="ECO:0000256" key="4">
    <source>
        <dbReference type="ARBA" id="ARBA00022898"/>
    </source>
</evidence>
<evidence type="ECO:0000313" key="6">
    <source>
        <dbReference type="EMBL" id="MBK1883112.1"/>
    </source>
</evidence>
<keyword evidence="3" id="KW-0808">Transferase</keyword>
<organism evidence="6 7">
    <name type="scientific">Luteolibacter pohnpeiensis</name>
    <dbReference type="NCBI Taxonomy" id="454153"/>
    <lineage>
        <taxon>Bacteria</taxon>
        <taxon>Pseudomonadati</taxon>
        <taxon>Verrucomicrobiota</taxon>
        <taxon>Verrucomicrobiia</taxon>
        <taxon>Verrucomicrobiales</taxon>
        <taxon>Verrucomicrobiaceae</taxon>
        <taxon>Luteolibacter</taxon>
    </lineage>
</organism>
<dbReference type="PROSITE" id="PS00600">
    <property type="entry name" value="AA_TRANSFER_CLASS_3"/>
    <property type="match status" value="1"/>
</dbReference>
<dbReference type="RefSeq" id="WP_200270913.1">
    <property type="nucleotide sequence ID" value="NZ_JAENIJ010000017.1"/>
</dbReference>
<dbReference type="InterPro" id="IPR015424">
    <property type="entry name" value="PyrdxlP-dep_Trfase"/>
</dbReference>
<proteinExistence type="inferred from homology"/>
<comment type="cofactor">
    <cofactor evidence="1">
        <name>pyridoxal 5'-phosphate</name>
        <dbReference type="ChEBI" id="CHEBI:597326"/>
    </cofactor>
</comment>
<comment type="caution">
    <text evidence="6">The sequence shown here is derived from an EMBL/GenBank/DDBJ whole genome shotgun (WGS) entry which is preliminary data.</text>
</comment>
<dbReference type="Pfam" id="PF00202">
    <property type="entry name" value="Aminotran_3"/>
    <property type="match status" value="1"/>
</dbReference>
<evidence type="ECO:0000256" key="2">
    <source>
        <dbReference type="ARBA" id="ARBA00022576"/>
    </source>
</evidence>
<dbReference type="GO" id="GO:0008483">
    <property type="term" value="F:transaminase activity"/>
    <property type="evidence" value="ECO:0007669"/>
    <property type="project" value="UniProtKB-KW"/>
</dbReference>
<keyword evidence="7" id="KW-1185">Reference proteome</keyword>
<dbReference type="EMBL" id="JAENIJ010000017">
    <property type="protein sequence ID" value="MBK1883112.1"/>
    <property type="molecule type" value="Genomic_DNA"/>
</dbReference>
<dbReference type="PANTHER" id="PTHR11986">
    <property type="entry name" value="AMINOTRANSFERASE CLASS III"/>
    <property type="match status" value="1"/>
</dbReference>
<protein>
    <submittedName>
        <fullName evidence="6">Aspartate aminotransferase family protein</fullName>
    </submittedName>
</protein>
<dbReference type="GO" id="GO:0042802">
    <property type="term" value="F:identical protein binding"/>
    <property type="evidence" value="ECO:0007669"/>
    <property type="project" value="TreeGrafter"/>
</dbReference>
<gene>
    <name evidence="6" type="ORF">JIN85_11840</name>
</gene>
<dbReference type="InterPro" id="IPR049704">
    <property type="entry name" value="Aminotrans_3_PPA_site"/>
</dbReference>
<dbReference type="CDD" id="cd00610">
    <property type="entry name" value="OAT_like"/>
    <property type="match status" value="1"/>
</dbReference>
<reference evidence="6" key="1">
    <citation type="submission" date="2021-01" db="EMBL/GenBank/DDBJ databases">
        <title>Modified the classification status of verrucomicrobia.</title>
        <authorList>
            <person name="Feng X."/>
        </authorList>
    </citation>
    <scope>NUCLEOTIDE SEQUENCE</scope>
    <source>
        <strain evidence="6">KCTC 22041</strain>
    </source>
</reference>
<evidence type="ECO:0000256" key="3">
    <source>
        <dbReference type="ARBA" id="ARBA00022679"/>
    </source>
</evidence>
<keyword evidence="2 6" id="KW-0032">Aminotransferase</keyword>
<evidence type="ECO:0000256" key="1">
    <source>
        <dbReference type="ARBA" id="ARBA00001933"/>
    </source>
</evidence>
<comment type="similarity">
    <text evidence="5">Belongs to the class-III pyridoxal-phosphate-dependent aminotransferase family.</text>
</comment>
<dbReference type="Gene3D" id="3.90.1150.10">
    <property type="entry name" value="Aspartate Aminotransferase, domain 1"/>
    <property type="match status" value="1"/>
</dbReference>
<evidence type="ECO:0000256" key="5">
    <source>
        <dbReference type="RuleBase" id="RU003560"/>
    </source>
</evidence>
<accession>A0A934S6G9</accession>
<dbReference type="AlphaFoldDB" id="A0A934S6G9"/>
<dbReference type="SUPFAM" id="SSF53383">
    <property type="entry name" value="PLP-dependent transferases"/>
    <property type="match status" value="1"/>
</dbReference>
<dbReference type="InterPro" id="IPR005814">
    <property type="entry name" value="Aminotrans_3"/>
</dbReference>
<keyword evidence="4 5" id="KW-0663">Pyridoxal phosphate</keyword>
<dbReference type="InterPro" id="IPR015422">
    <property type="entry name" value="PyrdxlP-dep_Trfase_small"/>
</dbReference>
<dbReference type="GO" id="GO:0030170">
    <property type="term" value="F:pyridoxal phosphate binding"/>
    <property type="evidence" value="ECO:0007669"/>
    <property type="project" value="InterPro"/>
</dbReference>
<dbReference type="Proteomes" id="UP000603141">
    <property type="component" value="Unassembled WGS sequence"/>
</dbReference>
<dbReference type="PANTHER" id="PTHR11986:SF79">
    <property type="entry name" value="ACETYLORNITHINE AMINOTRANSFERASE, MITOCHONDRIAL"/>
    <property type="match status" value="1"/>
</dbReference>
<dbReference type="InterPro" id="IPR015421">
    <property type="entry name" value="PyrdxlP-dep_Trfase_major"/>
</dbReference>
<dbReference type="PIRSF" id="PIRSF000521">
    <property type="entry name" value="Transaminase_4ab_Lys_Orn"/>
    <property type="match status" value="1"/>
</dbReference>
<evidence type="ECO:0000313" key="7">
    <source>
        <dbReference type="Proteomes" id="UP000603141"/>
    </source>
</evidence>
<sequence length="435" mass="46833">MLPAIQTAIPGPLSQQLANRLREVECRNTTYLSADWPIFWEKAEGSNVWDADGNRFLDLTSAFGVAGLGHGFAQKALRDQSEMLLHAMGDVHPARLKVELCEKLSAATFERWTGKNGKVLLGNSGFEAVEAALKTATLATGKAEIITFENAYHGLGYGALLGAGIPWFRQPFDPQLAGITHRLPYPRKGNEGSIAHFQAALAAVDPSNIAAILVEPIQGRGGIVVPHDAFLEELRTWCDEHQVMLIFDEIYTGFHRTGCLFACERFGIVPDLICLGKALSGGFPISACVGKSEVMDAWPETHGEALHTSTFLGNPMGCAMSIASLDAHLSSQTAGLVAESTRNLDAALARLSSHPMVHEIRGAGLMKGIEFRYPDGRLAGDFVIQMVVQLLKDGLILLPDAPEGHVLALTPPFALSPEEIDFTVSRILAALPAAH</sequence>
<dbReference type="FunFam" id="3.40.640.10:FF:000004">
    <property type="entry name" value="Acetylornithine aminotransferase"/>
    <property type="match status" value="1"/>
</dbReference>
<name>A0A934S6G9_9BACT</name>
<dbReference type="InterPro" id="IPR050103">
    <property type="entry name" value="Class-III_PLP-dep_AT"/>
</dbReference>